<dbReference type="EMBL" id="JAEHTE010000001">
    <property type="protein sequence ID" value="MBI6882655.1"/>
    <property type="molecule type" value="Genomic_DNA"/>
</dbReference>
<accession>A0A8I1JJR0</accession>
<comment type="caution">
    <text evidence="1">The sequence shown here is derived from an EMBL/GenBank/DDBJ whole genome shotgun (WGS) entry which is preliminary data.</text>
</comment>
<dbReference type="AlphaFoldDB" id="A0A8I1JJR0"/>
<gene>
    <name evidence="1" type="ORF">JEU22_01910</name>
</gene>
<name>A0A8I1JJR0_PSEPU</name>
<organism evidence="1 2">
    <name type="scientific">Pseudomonas putida</name>
    <name type="common">Arthrobacter siderocapsulatus</name>
    <dbReference type="NCBI Taxonomy" id="303"/>
    <lineage>
        <taxon>Bacteria</taxon>
        <taxon>Pseudomonadati</taxon>
        <taxon>Pseudomonadota</taxon>
        <taxon>Gammaproteobacteria</taxon>
        <taxon>Pseudomonadales</taxon>
        <taxon>Pseudomonadaceae</taxon>
        <taxon>Pseudomonas</taxon>
    </lineage>
</organism>
<reference evidence="1" key="1">
    <citation type="submission" date="2020-12" db="EMBL/GenBank/DDBJ databases">
        <title>Enhanced detection system for hospital associated transmission using whole genome sequencing surveillance.</title>
        <authorList>
            <person name="Harrison L.H."/>
            <person name="Van Tyne D."/>
            <person name="Marsh J.W."/>
            <person name="Griffith M.P."/>
            <person name="Snyder D.J."/>
            <person name="Cooper V.S."/>
            <person name="Mustapha M."/>
        </authorList>
    </citation>
    <scope>NUCLEOTIDE SEQUENCE</scope>
    <source>
        <strain evidence="1">PSB00042</strain>
    </source>
</reference>
<dbReference type="Proteomes" id="UP000637061">
    <property type="component" value="Unassembled WGS sequence"/>
</dbReference>
<protein>
    <submittedName>
        <fullName evidence="1">Uncharacterized protein</fullName>
    </submittedName>
</protein>
<dbReference type="RefSeq" id="WP_198746266.1">
    <property type="nucleotide sequence ID" value="NZ_JAEHTE010000001.1"/>
</dbReference>
<proteinExistence type="predicted"/>
<sequence>MAIPLVHEDDMDMSFQEAFHVAHLIEECFFCKVPTRFWHHKSNQPVCPACSPMHTVKELPRFQGKCTEPTPKPLTSAQIQLRAQNDSIQAQINAALKRIHLLTNEKRTLHKKMVEANMTIKNPIE</sequence>
<evidence type="ECO:0000313" key="2">
    <source>
        <dbReference type="Proteomes" id="UP000637061"/>
    </source>
</evidence>
<evidence type="ECO:0000313" key="1">
    <source>
        <dbReference type="EMBL" id="MBI6882655.1"/>
    </source>
</evidence>